<dbReference type="PANTHER" id="PTHR12774:SF2">
    <property type="entry name" value="PEROXISOMAL BIOGENESIS FACTOR 19"/>
    <property type="match status" value="1"/>
</dbReference>
<evidence type="ECO:0000256" key="1">
    <source>
        <dbReference type="SAM" id="MobiDB-lite"/>
    </source>
</evidence>
<feature type="compositionally biased region" description="Basic and acidic residues" evidence="1">
    <location>
        <begin position="85"/>
        <end position="98"/>
    </location>
</feature>
<gene>
    <name evidence="2" type="ORF">PNOK_0617300</name>
</gene>
<dbReference type="Gene3D" id="1.20.120.900">
    <property type="entry name" value="Pex19, mPTS binding domain"/>
    <property type="match status" value="1"/>
</dbReference>
<accession>A0A286UDP6</accession>
<feature type="region of interest" description="Disordered" evidence="1">
    <location>
        <begin position="75"/>
        <end position="135"/>
    </location>
</feature>
<dbReference type="Proteomes" id="UP000217199">
    <property type="component" value="Unassembled WGS sequence"/>
</dbReference>
<dbReference type="InParanoid" id="A0A286UDP6"/>
<dbReference type="EMBL" id="NBII01000006">
    <property type="protein sequence ID" value="PAV17687.1"/>
    <property type="molecule type" value="Genomic_DNA"/>
</dbReference>
<dbReference type="InterPro" id="IPR038322">
    <property type="entry name" value="Pex19_C_sf"/>
</dbReference>
<dbReference type="STRING" id="2282107.A0A286UDP6"/>
<reference evidence="2 3" key="1">
    <citation type="journal article" date="2017" name="Mol. Ecol.">
        <title>Comparative and population genomic landscape of Phellinus noxius: A hypervariable fungus causing root rot in trees.</title>
        <authorList>
            <person name="Chung C.L."/>
            <person name="Lee T.J."/>
            <person name="Akiba M."/>
            <person name="Lee H.H."/>
            <person name="Kuo T.H."/>
            <person name="Liu D."/>
            <person name="Ke H.M."/>
            <person name="Yokoi T."/>
            <person name="Roa M.B."/>
            <person name="Lu M.J."/>
            <person name="Chang Y.Y."/>
            <person name="Ann P.J."/>
            <person name="Tsai J.N."/>
            <person name="Chen C.Y."/>
            <person name="Tzean S.S."/>
            <person name="Ota Y."/>
            <person name="Hattori T."/>
            <person name="Sahashi N."/>
            <person name="Liou R.F."/>
            <person name="Kikuchi T."/>
            <person name="Tsai I.J."/>
        </authorList>
    </citation>
    <scope>NUCLEOTIDE SEQUENCE [LARGE SCALE GENOMIC DNA]</scope>
    <source>
        <strain evidence="2 3">FFPRI411160</strain>
    </source>
</reference>
<organism evidence="2 3">
    <name type="scientific">Pyrrhoderma noxium</name>
    <dbReference type="NCBI Taxonomy" id="2282107"/>
    <lineage>
        <taxon>Eukaryota</taxon>
        <taxon>Fungi</taxon>
        <taxon>Dikarya</taxon>
        <taxon>Basidiomycota</taxon>
        <taxon>Agaricomycotina</taxon>
        <taxon>Agaricomycetes</taxon>
        <taxon>Hymenochaetales</taxon>
        <taxon>Hymenochaetaceae</taxon>
        <taxon>Pyrrhoderma</taxon>
    </lineage>
</organism>
<dbReference type="OrthoDB" id="21292at2759"/>
<feature type="region of interest" description="Disordered" evidence="1">
    <location>
        <begin position="277"/>
        <end position="311"/>
    </location>
</feature>
<proteinExistence type="predicted"/>
<keyword evidence="3" id="KW-1185">Reference proteome</keyword>
<dbReference type="PANTHER" id="PTHR12774">
    <property type="entry name" value="PEROXISOMAL BIOGENESIS FACTOR 19"/>
    <property type="match status" value="1"/>
</dbReference>
<dbReference type="InterPro" id="IPR006708">
    <property type="entry name" value="Pex19"/>
</dbReference>
<feature type="compositionally biased region" description="Acidic residues" evidence="1">
    <location>
        <begin position="8"/>
        <end position="20"/>
    </location>
</feature>
<feature type="compositionally biased region" description="Polar residues" evidence="1">
    <location>
        <begin position="117"/>
        <end position="135"/>
    </location>
</feature>
<dbReference type="Pfam" id="PF04614">
    <property type="entry name" value="Pex19"/>
    <property type="match status" value="1"/>
</dbReference>
<feature type="compositionally biased region" description="Basic and acidic residues" evidence="1">
    <location>
        <begin position="26"/>
        <end position="37"/>
    </location>
</feature>
<sequence>MSSKHITDDDDLDDLDDIVDQFEVSSSKRPDSSETSDKPTASNNTQSVKGSSPPPDSLPEDLAKQLAEGIDALLRDFNGGASGSSEDRKRQEDWEKMLVDGLNGTDDADFLGLGGSKQKSQTNLSASSGSQQQPTGDFQANVLQALEKLKDSDSTLLTESSAAETSGDPLESILKQLTSGLDDSDGDNDELQTILETMMQQLMSKEILYEPLKELYDKFPGYLTEHSASLSMEDKERYNNQLECVTEVITIFDDPSYKDEDADKKARIVTLMNKMQSFGSPPPEVMGPLPTGGLDFNPDGSPKLPEGCTIT</sequence>
<name>A0A286UDP6_9AGAM</name>
<dbReference type="GO" id="GO:0005778">
    <property type="term" value="C:peroxisomal membrane"/>
    <property type="evidence" value="ECO:0007669"/>
    <property type="project" value="TreeGrafter"/>
</dbReference>
<dbReference type="AlphaFoldDB" id="A0A286UDP6"/>
<evidence type="ECO:0000313" key="2">
    <source>
        <dbReference type="EMBL" id="PAV17687.1"/>
    </source>
</evidence>
<dbReference type="GO" id="GO:0045046">
    <property type="term" value="P:protein import into peroxisome membrane"/>
    <property type="evidence" value="ECO:0007669"/>
    <property type="project" value="TreeGrafter"/>
</dbReference>
<evidence type="ECO:0000313" key="3">
    <source>
        <dbReference type="Proteomes" id="UP000217199"/>
    </source>
</evidence>
<protein>
    <submittedName>
        <fullName evidence="2">Pex19-domain-containing</fullName>
    </submittedName>
</protein>
<feature type="compositionally biased region" description="Polar residues" evidence="1">
    <location>
        <begin position="38"/>
        <end position="50"/>
    </location>
</feature>
<feature type="region of interest" description="Disordered" evidence="1">
    <location>
        <begin position="1"/>
        <end position="63"/>
    </location>
</feature>
<comment type="caution">
    <text evidence="2">The sequence shown here is derived from an EMBL/GenBank/DDBJ whole genome shotgun (WGS) entry which is preliminary data.</text>
</comment>
<dbReference type="GO" id="GO:0033328">
    <property type="term" value="F:peroxisome membrane targeting sequence binding"/>
    <property type="evidence" value="ECO:0007669"/>
    <property type="project" value="TreeGrafter"/>
</dbReference>